<keyword evidence="17 18" id="KW-0132">Cell division</keyword>
<evidence type="ECO:0000256" key="6">
    <source>
        <dbReference type="ARBA" id="ARBA00015655"/>
    </source>
</evidence>
<keyword evidence="10 17" id="KW-0067">ATP-binding</keyword>
<dbReference type="Gene3D" id="3.40.50.720">
    <property type="entry name" value="NAD(P)-binding Rossmann-like Domain"/>
    <property type="match status" value="1"/>
</dbReference>
<dbReference type="NCBIfam" id="TIGR01087">
    <property type="entry name" value="murD"/>
    <property type="match status" value="1"/>
</dbReference>
<comment type="subcellular location">
    <subcellularLocation>
        <location evidence="2 17 18">Cytoplasm</location>
    </subcellularLocation>
</comment>
<dbReference type="RefSeq" id="WP_062471263.1">
    <property type="nucleotide sequence ID" value="NZ_BBYN01000028.1"/>
</dbReference>
<evidence type="ECO:0000256" key="5">
    <source>
        <dbReference type="ARBA" id="ARBA00012212"/>
    </source>
</evidence>
<evidence type="ECO:0000256" key="4">
    <source>
        <dbReference type="ARBA" id="ARBA00010416"/>
    </source>
</evidence>
<evidence type="ECO:0000259" key="19">
    <source>
        <dbReference type="Pfam" id="PF02875"/>
    </source>
</evidence>
<keyword evidence="17 18" id="KW-0131">Cell cycle</keyword>
<gene>
    <name evidence="17 21" type="primary">murD</name>
    <name evidence="21" type="ORF">BW727_100442</name>
</gene>
<dbReference type="GO" id="GO:0008764">
    <property type="term" value="F:UDP-N-acetylmuramoylalanine-D-glutamate ligase activity"/>
    <property type="evidence" value="ECO:0007669"/>
    <property type="project" value="UniProtKB-UniRule"/>
</dbReference>
<proteinExistence type="inferred from homology"/>
<sequence length="460" mass="50506">MLERNRFKNKKVLVLGLAVSGFHAAKLLHELGADVTVNDAKDLSENADAQELLATGIPVVSGYHPTDLLDDTFSFVIKNPGIPYSNEMIKQALSLGIPIFTDIELAYEIIKAPIIAITGSNGKTTTTTMVHEILNLNRQSGIAYKAGNIGIPATTISKEALPEDDVVMELSSFQLMGIDTFHPHIAVITNITSSHLDYHGSREAYVAAKWRITMNQTPEDYLILNWDQKELQELAQTSQAKIIPFSRKEVLLQGAYVKEDWLYFKEEKIMPVEAIGVPGIHNIENALAALAVAKIKGASNQSIFEALAAFGGVKHRIQFVTEIKERSFYNDSKSTNILAAQTALESFPDKPIIFLAGGLNRGDNFDALIPYLTNVKAMIVFGQTAKKLKDIAVQAGIETIIEVEDVAAAVPKAYQISDSGDIILLSPACASWDQYKNFEERGDVFIQAVEGLLEKEKEEA</sequence>
<protein>
    <recommendedName>
        <fullName evidence="6 17">UDP-N-acetylmuramoylalanine--D-glutamate ligase</fullName>
        <ecNumber evidence="5 17">6.3.2.9</ecNumber>
    </recommendedName>
    <alternativeName>
        <fullName evidence="15 17">D-glutamic acid-adding enzyme</fullName>
    </alternativeName>
    <alternativeName>
        <fullName evidence="14 17">UDP-N-acetylmuramoyl-L-alanyl-D-glutamate synthetase</fullName>
    </alternativeName>
</protein>
<evidence type="ECO:0000256" key="9">
    <source>
        <dbReference type="ARBA" id="ARBA00022741"/>
    </source>
</evidence>
<feature type="domain" description="Mur ligase central" evidence="20">
    <location>
        <begin position="117"/>
        <end position="293"/>
    </location>
</feature>
<evidence type="ECO:0000256" key="13">
    <source>
        <dbReference type="ARBA" id="ARBA00023316"/>
    </source>
</evidence>
<evidence type="ECO:0000256" key="1">
    <source>
        <dbReference type="ARBA" id="ARBA00002734"/>
    </source>
</evidence>
<dbReference type="InterPro" id="IPR036565">
    <property type="entry name" value="Mur-like_cat_sf"/>
</dbReference>
<evidence type="ECO:0000259" key="20">
    <source>
        <dbReference type="Pfam" id="PF08245"/>
    </source>
</evidence>
<dbReference type="HAMAP" id="MF_00639">
    <property type="entry name" value="MurD"/>
    <property type="match status" value="1"/>
</dbReference>
<evidence type="ECO:0000313" key="22">
    <source>
        <dbReference type="Proteomes" id="UP000188993"/>
    </source>
</evidence>
<dbReference type="AlphaFoldDB" id="A0A1S6IMR5"/>
<keyword evidence="8 17" id="KW-0436">Ligase</keyword>
<dbReference type="Pfam" id="PF21799">
    <property type="entry name" value="MurD-like_N"/>
    <property type="match status" value="1"/>
</dbReference>
<dbReference type="SUPFAM" id="SSF51984">
    <property type="entry name" value="MurCD N-terminal domain"/>
    <property type="match status" value="1"/>
</dbReference>
<dbReference type="EC" id="6.3.2.9" evidence="5 17"/>
<dbReference type="GO" id="GO:0009252">
    <property type="term" value="P:peptidoglycan biosynthetic process"/>
    <property type="evidence" value="ECO:0007669"/>
    <property type="project" value="UniProtKB-UniRule"/>
</dbReference>
<dbReference type="InterPro" id="IPR005762">
    <property type="entry name" value="MurD"/>
</dbReference>
<evidence type="ECO:0000256" key="11">
    <source>
        <dbReference type="ARBA" id="ARBA00022960"/>
    </source>
</evidence>
<name>A0A1S6IMR5_9LACT</name>
<evidence type="ECO:0000256" key="2">
    <source>
        <dbReference type="ARBA" id="ARBA00004496"/>
    </source>
</evidence>
<dbReference type="InterPro" id="IPR013221">
    <property type="entry name" value="Mur_ligase_cen"/>
</dbReference>
<dbReference type="KEGG" id="jda:BW727_100442"/>
<evidence type="ECO:0000256" key="15">
    <source>
        <dbReference type="ARBA" id="ARBA00032324"/>
    </source>
</evidence>
<dbReference type="GO" id="GO:0071555">
    <property type="term" value="P:cell wall organization"/>
    <property type="evidence" value="ECO:0007669"/>
    <property type="project" value="UniProtKB-KW"/>
</dbReference>
<dbReference type="SUPFAM" id="SSF53623">
    <property type="entry name" value="MurD-like peptide ligases, catalytic domain"/>
    <property type="match status" value="1"/>
</dbReference>
<dbReference type="EMBL" id="CP019728">
    <property type="protein sequence ID" value="AQS52835.1"/>
    <property type="molecule type" value="Genomic_DNA"/>
</dbReference>
<dbReference type="Pfam" id="PF02875">
    <property type="entry name" value="Mur_ligase_C"/>
    <property type="match status" value="1"/>
</dbReference>
<evidence type="ECO:0000256" key="18">
    <source>
        <dbReference type="RuleBase" id="RU003664"/>
    </source>
</evidence>
<keyword evidence="9 17" id="KW-0547">Nucleotide-binding</keyword>
<comment type="pathway">
    <text evidence="3 17 18">Cell wall biogenesis; peptidoglycan biosynthesis.</text>
</comment>
<keyword evidence="22" id="KW-1185">Reference proteome</keyword>
<feature type="domain" description="Mur ligase C-terminal" evidence="19">
    <location>
        <begin position="315"/>
        <end position="429"/>
    </location>
</feature>
<keyword evidence="11 17" id="KW-0133">Cell shape</keyword>
<keyword evidence="12 17" id="KW-0573">Peptidoglycan synthesis</keyword>
<comment type="function">
    <text evidence="1 17 18">Cell wall formation. Catalyzes the addition of glutamate to the nucleotide precursor UDP-N-acetylmuramoyl-L-alanine (UMA).</text>
</comment>
<evidence type="ECO:0000256" key="3">
    <source>
        <dbReference type="ARBA" id="ARBA00004752"/>
    </source>
</evidence>
<organism evidence="21 22">
    <name type="scientific">Jeotgalibaca dankookensis</name>
    <dbReference type="NCBI Taxonomy" id="708126"/>
    <lineage>
        <taxon>Bacteria</taxon>
        <taxon>Bacillati</taxon>
        <taxon>Bacillota</taxon>
        <taxon>Bacilli</taxon>
        <taxon>Lactobacillales</taxon>
        <taxon>Carnobacteriaceae</taxon>
        <taxon>Jeotgalibaca</taxon>
    </lineage>
</organism>
<dbReference type="GO" id="GO:0008360">
    <property type="term" value="P:regulation of cell shape"/>
    <property type="evidence" value="ECO:0007669"/>
    <property type="project" value="UniProtKB-KW"/>
</dbReference>
<keyword evidence="7 17" id="KW-0963">Cytoplasm</keyword>
<dbReference type="OrthoDB" id="9809796at2"/>
<dbReference type="Proteomes" id="UP000188993">
    <property type="component" value="Chromosome"/>
</dbReference>
<dbReference type="Gene3D" id="3.90.190.20">
    <property type="entry name" value="Mur ligase, C-terminal domain"/>
    <property type="match status" value="1"/>
</dbReference>
<evidence type="ECO:0000256" key="7">
    <source>
        <dbReference type="ARBA" id="ARBA00022490"/>
    </source>
</evidence>
<dbReference type="GO" id="GO:0005737">
    <property type="term" value="C:cytoplasm"/>
    <property type="evidence" value="ECO:0007669"/>
    <property type="project" value="UniProtKB-SubCell"/>
</dbReference>
<evidence type="ECO:0000256" key="14">
    <source>
        <dbReference type="ARBA" id="ARBA00030398"/>
    </source>
</evidence>
<dbReference type="PANTHER" id="PTHR43692:SF1">
    <property type="entry name" value="UDP-N-ACETYLMURAMOYLALANINE--D-GLUTAMATE LIGASE"/>
    <property type="match status" value="1"/>
</dbReference>
<dbReference type="InterPro" id="IPR036615">
    <property type="entry name" value="Mur_ligase_C_dom_sf"/>
</dbReference>
<accession>A0A1S6IMR5</accession>
<dbReference type="Pfam" id="PF08245">
    <property type="entry name" value="Mur_ligase_M"/>
    <property type="match status" value="1"/>
</dbReference>
<evidence type="ECO:0000313" key="21">
    <source>
        <dbReference type="EMBL" id="AQS52835.1"/>
    </source>
</evidence>
<dbReference type="SUPFAM" id="SSF53244">
    <property type="entry name" value="MurD-like peptide ligases, peptide-binding domain"/>
    <property type="match status" value="1"/>
</dbReference>
<evidence type="ECO:0000256" key="12">
    <source>
        <dbReference type="ARBA" id="ARBA00022984"/>
    </source>
</evidence>
<feature type="binding site" evidence="17">
    <location>
        <begin position="119"/>
        <end position="125"/>
    </location>
    <ligand>
        <name>ATP</name>
        <dbReference type="ChEBI" id="CHEBI:30616"/>
    </ligand>
</feature>
<dbReference type="GO" id="GO:0051301">
    <property type="term" value="P:cell division"/>
    <property type="evidence" value="ECO:0007669"/>
    <property type="project" value="UniProtKB-KW"/>
</dbReference>
<dbReference type="Gene3D" id="3.40.1190.10">
    <property type="entry name" value="Mur-like, catalytic domain"/>
    <property type="match status" value="1"/>
</dbReference>
<dbReference type="UniPathway" id="UPA00219"/>
<reference evidence="21 22" key="1">
    <citation type="journal article" date="2014" name="Int. J. Syst. Evol. Microbiol.">
        <title>Jeotgalibaca dankookensis gen. nov., sp. nov., a member of the family Carnobacteriaceae, isolated from seujeot (Korean traditional food).</title>
        <authorList>
            <person name="Lee D.G."/>
            <person name="Trujillo M.E."/>
            <person name="Kang H."/>
            <person name="Ahn T.Y."/>
        </authorList>
    </citation>
    <scope>NUCLEOTIDE SEQUENCE [LARGE SCALE GENOMIC DNA]</scope>
    <source>
        <strain evidence="21 22">EX-07</strain>
    </source>
</reference>
<comment type="similarity">
    <text evidence="4 17">Belongs to the MurCDEF family.</text>
</comment>
<evidence type="ECO:0000256" key="8">
    <source>
        <dbReference type="ARBA" id="ARBA00022598"/>
    </source>
</evidence>
<dbReference type="STRING" id="708126.BW727_100442"/>
<dbReference type="PANTHER" id="PTHR43692">
    <property type="entry name" value="UDP-N-ACETYLMURAMOYLALANINE--D-GLUTAMATE LIGASE"/>
    <property type="match status" value="1"/>
</dbReference>
<dbReference type="GO" id="GO:0005524">
    <property type="term" value="F:ATP binding"/>
    <property type="evidence" value="ECO:0007669"/>
    <property type="project" value="UniProtKB-UniRule"/>
</dbReference>
<evidence type="ECO:0000256" key="10">
    <source>
        <dbReference type="ARBA" id="ARBA00022840"/>
    </source>
</evidence>
<keyword evidence="13 17" id="KW-0961">Cell wall biogenesis/degradation</keyword>
<comment type="catalytic activity">
    <reaction evidence="16 17 18">
        <text>UDP-N-acetyl-alpha-D-muramoyl-L-alanine + D-glutamate + ATP = UDP-N-acetyl-alpha-D-muramoyl-L-alanyl-D-glutamate + ADP + phosphate + H(+)</text>
        <dbReference type="Rhea" id="RHEA:16429"/>
        <dbReference type="ChEBI" id="CHEBI:15378"/>
        <dbReference type="ChEBI" id="CHEBI:29986"/>
        <dbReference type="ChEBI" id="CHEBI:30616"/>
        <dbReference type="ChEBI" id="CHEBI:43474"/>
        <dbReference type="ChEBI" id="CHEBI:83898"/>
        <dbReference type="ChEBI" id="CHEBI:83900"/>
        <dbReference type="ChEBI" id="CHEBI:456216"/>
        <dbReference type="EC" id="6.3.2.9"/>
    </reaction>
</comment>
<dbReference type="InterPro" id="IPR004101">
    <property type="entry name" value="Mur_ligase_C"/>
</dbReference>
<evidence type="ECO:0000256" key="16">
    <source>
        <dbReference type="ARBA" id="ARBA00047632"/>
    </source>
</evidence>
<evidence type="ECO:0000256" key="17">
    <source>
        <dbReference type="HAMAP-Rule" id="MF_00639"/>
    </source>
</evidence>